<dbReference type="Proteomes" id="UP000053257">
    <property type="component" value="Unassembled WGS sequence"/>
</dbReference>
<accession>A0A0C3NGN4</accession>
<name>A0A0C3NGN4_PHLG1</name>
<sequence length="231" mass="26093">MPLNLSTTRRFVRLMIKRRPSLRFSTAQGNLAGRRSFYRRAPVVSFRRIWLTGFHTEHTGVQIYNSTAYVGARTPSAHSQNLFRRRGTSGQVHGSTGGRVYASSLKVAEEGQYSGSETTTDDTLEITDLNLDDFSWSSRGQSTSATSKPRILRSYRYRKSKSVDEAALSLLRMKEDEGTSIRHIHTWPTKTTRSIEWTLLSANSSELDGFSRVPSDVRWASSLRSKLTPLL</sequence>
<evidence type="ECO:0000313" key="1">
    <source>
        <dbReference type="EMBL" id="KIP03914.1"/>
    </source>
</evidence>
<dbReference type="HOGENOM" id="CLU_1200218_0_0_1"/>
<gene>
    <name evidence="1" type="ORF">PHLGIDRAFT_216782</name>
</gene>
<evidence type="ECO:0000313" key="2">
    <source>
        <dbReference type="Proteomes" id="UP000053257"/>
    </source>
</evidence>
<dbReference type="EMBL" id="KN840594">
    <property type="protein sequence ID" value="KIP03914.1"/>
    <property type="molecule type" value="Genomic_DNA"/>
</dbReference>
<organism evidence="1 2">
    <name type="scientific">Phlebiopsis gigantea (strain 11061_1 CR5-6)</name>
    <name type="common">White-rot fungus</name>
    <name type="synonym">Peniophora gigantea</name>
    <dbReference type="NCBI Taxonomy" id="745531"/>
    <lineage>
        <taxon>Eukaryota</taxon>
        <taxon>Fungi</taxon>
        <taxon>Dikarya</taxon>
        <taxon>Basidiomycota</taxon>
        <taxon>Agaricomycotina</taxon>
        <taxon>Agaricomycetes</taxon>
        <taxon>Polyporales</taxon>
        <taxon>Phanerochaetaceae</taxon>
        <taxon>Phlebiopsis</taxon>
    </lineage>
</organism>
<keyword evidence="2" id="KW-1185">Reference proteome</keyword>
<reference evidence="1 2" key="1">
    <citation type="journal article" date="2014" name="PLoS Genet.">
        <title>Analysis of the Phlebiopsis gigantea genome, transcriptome and secretome provides insight into its pioneer colonization strategies of wood.</title>
        <authorList>
            <person name="Hori C."/>
            <person name="Ishida T."/>
            <person name="Igarashi K."/>
            <person name="Samejima M."/>
            <person name="Suzuki H."/>
            <person name="Master E."/>
            <person name="Ferreira P."/>
            <person name="Ruiz-Duenas F.J."/>
            <person name="Held B."/>
            <person name="Canessa P."/>
            <person name="Larrondo L.F."/>
            <person name="Schmoll M."/>
            <person name="Druzhinina I.S."/>
            <person name="Kubicek C.P."/>
            <person name="Gaskell J.A."/>
            <person name="Kersten P."/>
            <person name="St John F."/>
            <person name="Glasner J."/>
            <person name="Sabat G."/>
            <person name="Splinter BonDurant S."/>
            <person name="Syed K."/>
            <person name="Yadav J."/>
            <person name="Mgbeahuruike A.C."/>
            <person name="Kovalchuk A."/>
            <person name="Asiegbu F.O."/>
            <person name="Lackner G."/>
            <person name="Hoffmeister D."/>
            <person name="Rencoret J."/>
            <person name="Gutierrez A."/>
            <person name="Sun H."/>
            <person name="Lindquist E."/>
            <person name="Barry K."/>
            <person name="Riley R."/>
            <person name="Grigoriev I.V."/>
            <person name="Henrissat B."/>
            <person name="Kues U."/>
            <person name="Berka R.M."/>
            <person name="Martinez A.T."/>
            <person name="Covert S.F."/>
            <person name="Blanchette R.A."/>
            <person name="Cullen D."/>
        </authorList>
    </citation>
    <scope>NUCLEOTIDE SEQUENCE [LARGE SCALE GENOMIC DNA]</scope>
    <source>
        <strain evidence="1 2">11061_1 CR5-6</strain>
    </source>
</reference>
<proteinExistence type="predicted"/>
<dbReference type="AlphaFoldDB" id="A0A0C3NGN4"/>
<protein>
    <submittedName>
        <fullName evidence="1">Uncharacterized protein</fullName>
    </submittedName>
</protein>